<name>A0AAU8TVZ6_9PSED</name>
<dbReference type="AlphaFoldDB" id="A0AAU8TVZ6"/>
<evidence type="ECO:0000313" key="1">
    <source>
        <dbReference type="EMBL" id="AKA84699.1"/>
    </source>
</evidence>
<dbReference type="Proteomes" id="UP000033099">
    <property type="component" value="Chromosome"/>
</dbReference>
<sequence>MTLLSPKSKLYGDVTTIQNFIVSHDEAAIDRVQAVQIALIEAMVNAATG</sequence>
<reference evidence="1 2" key="1">
    <citation type="journal article" date="2015" name="Genome Announc.">
        <title>Complete Genome Sequence of Biocontrol Strain Pseudomonas fluorescens LBUM223.</title>
        <authorList>
            <person name="Roquigny R."/>
            <person name="Arseneault T."/>
            <person name="Gadkar V.J."/>
            <person name="Novinscak A."/>
            <person name="Joly D.L."/>
            <person name="Filion M."/>
        </authorList>
    </citation>
    <scope>NUCLEOTIDE SEQUENCE [LARGE SCALE GENOMIC DNA]</scope>
    <source>
        <strain evidence="1 2">LBUM223</strain>
    </source>
</reference>
<gene>
    <name evidence="1" type="ORF">VO64_4153</name>
</gene>
<accession>A0AAU8TVZ6</accession>
<dbReference type="EMBL" id="CP011117">
    <property type="protein sequence ID" value="AKA84699.1"/>
    <property type="molecule type" value="Genomic_DNA"/>
</dbReference>
<protein>
    <submittedName>
        <fullName evidence="1">Uncharacterized protein</fullName>
    </submittedName>
</protein>
<proteinExistence type="predicted"/>
<evidence type="ECO:0000313" key="2">
    <source>
        <dbReference type="Proteomes" id="UP000033099"/>
    </source>
</evidence>
<organism evidence="1 2">
    <name type="scientific">Pseudomonas synxantha</name>
    <dbReference type="NCBI Taxonomy" id="47883"/>
    <lineage>
        <taxon>Bacteria</taxon>
        <taxon>Pseudomonadati</taxon>
        <taxon>Pseudomonadota</taxon>
        <taxon>Gammaproteobacteria</taxon>
        <taxon>Pseudomonadales</taxon>
        <taxon>Pseudomonadaceae</taxon>
        <taxon>Pseudomonas</taxon>
    </lineage>
</organism>
<dbReference type="KEGG" id="pfb:VO64_4153"/>